<dbReference type="Proteomes" id="UP000396788">
    <property type="component" value="Unassembled WGS sequence"/>
</dbReference>
<dbReference type="EMBL" id="CABPRY010000002">
    <property type="protein sequence ID" value="VVD89889.1"/>
    <property type="molecule type" value="Genomic_DNA"/>
</dbReference>
<dbReference type="InterPro" id="IPR042183">
    <property type="entry name" value="MmgE/PrpD_sf_1"/>
</dbReference>
<dbReference type="GO" id="GO:0016829">
    <property type="term" value="F:lyase activity"/>
    <property type="evidence" value="ECO:0007669"/>
    <property type="project" value="InterPro"/>
</dbReference>
<name>A0A5E4TVB4_9BURK</name>
<dbReference type="InterPro" id="IPR005656">
    <property type="entry name" value="MmgE_PrpD"/>
</dbReference>
<protein>
    <submittedName>
        <fullName evidence="4">2-methylcitrate dehydratase</fullName>
    </submittedName>
</protein>
<dbReference type="Gene3D" id="3.30.1330.120">
    <property type="entry name" value="2-methylcitrate dehydratase PrpD"/>
    <property type="match status" value="1"/>
</dbReference>
<organism evidence="4 5">
    <name type="scientific">Pandoraea cepalis</name>
    <dbReference type="NCBI Taxonomy" id="2508294"/>
    <lineage>
        <taxon>Bacteria</taxon>
        <taxon>Pseudomonadati</taxon>
        <taxon>Pseudomonadota</taxon>
        <taxon>Betaproteobacteria</taxon>
        <taxon>Burkholderiales</taxon>
        <taxon>Burkholderiaceae</taxon>
        <taxon>Pandoraea</taxon>
    </lineage>
</organism>
<gene>
    <name evidence="4" type="ORF">PCE31107_01573</name>
</gene>
<reference evidence="4 5" key="1">
    <citation type="submission" date="2019-08" db="EMBL/GenBank/DDBJ databases">
        <authorList>
            <person name="Peeters C."/>
        </authorList>
    </citation>
    <scope>NUCLEOTIDE SEQUENCE [LARGE SCALE GENOMIC DNA]</scope>
    <source>
        <strain evidence="4 5">LMG 31107</strain>
    </source>
</reference>
<dbReference type="Pfam" id="PF19305">
    <property type="entry name" value="MmgE_PrpD_C"/>
    <property type="match status" value="1"/>
</dbReference>
<dbReference type="InterPro" id="IPR045337">
    <property type="entry name" value="MmgE_PrpD_C"/>
</dbReference>
<dbReference type="InterPro" id="IPR036148">
    <property type="entry name" value="MmgE/PrpD_sf"/>
</dbReference>
<evidence type="ECO:0000313" key="4">
    <source>
        <dbReference type="EMBL" id="VVD89889.1"/>
    </source>
</evidence>
<comment type="similarity">
    <text evidence="1">Belongs to the PrpD family.</text>
</comment>
<evidence type="ECO:0000259" key="2">
    <source>
        <dbReference type="Pfam" id="PF03972"/>
    </source>
</evidence>
<feature type="domain" description="MmgE/PrpD C-terminal" evidence="3">
    <location>
        <begin position="267"/>
        <end position="425"/>
    </location>
</feature>
<evidence type="ECO:0000259" key="3">
    <source>
        <dbReference type="Pfam" id="PF19305"/>
    </source>
</evidence>
<evidence type="ECO:0000313" key="5">
    <source>
        <dbReference type="Proteomes" id="UP000396788"/>
    </source>
</evidence>
<dbReference type="AlphaFoldDB" id="A0A5E4TVB4"/>
<feature type="domain" description="MmgE/PrpD N-terminal" evidence="2">
    <location>
        <begin position="5"/>
        <end position="245"/>
    </location>
</feature>
<dbReference type="InterPro" id="IPR045336">
    <property type="entry name" value="MmgE_PrpD_N"/>
</dbReference>
<evidence type="ECO:0000256" key="1">
    <source>
        <dbReference type="ARBA" id="ARBA00006174"/>
    </source>
</evidence>
<accession>A0A5E4TVB4</accession>
<dbReference type="PANTHER" id="PTHR16943:SF8">
    <property type="entry name" value="2-METHYLCITRATE DEHYDRATASE"/>
    <property type="match status" value="1"/>
</dbReference>
<dbReference type="InterPro" id="IPR042188">
    <property type="entry name" value="MmgE/PrpD_sf_2"/>
</dbReference>
<dbReference type="SUPFAM" id="SSF103378">
    <property type="entry name" value="2-methylcitrate dehydratase PrpD"/>
    <property type="match status" value="1"/>
</dbReference>
<dbReference type="RefSeq" id="WP_150607525.1">
    <property type="nucleotide sequence ID" value="NZ_CABPRY010000002.1"/>
</dbReference>
<proteinExistence type="inferred from homology"/>
<dbReference type="PANTHER" id="PTHR16943">
    <property type="entry name" value="2-METHYLCITRATE DEHYDRATASE-RELATED"/>
    <property type="match status" value="1"/>
</dbReference>
<dbReference type="Pfam" id="PF03972">
    <property type="entry name" value="MmgE_PrpD_N"/>
    <property type="match status" value="1"/>
</dbReference>
<sequence length="446" mass="46631">MQVTETLARYASSLETSPPPEAVVHHAKRAVVDWFASAFAGLDTPPTPMLAQVLADDLGHGRACLLNGGKATARAAALIHGAAAHAAEVDDSFRDAMYHPGAATVAAALAAAQQSGCSGLRFLHAVIAGYEISTRIGVALGRAHYRYWHNSGTVGTFGAATAAGVALSLGEAGHGHALATAATFAAGLQQAFRTDSMSKPLHTGRAAEGGYLAAQLAAAGVTGGRDVLEGESGLGVAMSGQADWSDIALTLGRDFHIARLTIKNHVGCGHTFAAVDAAIELRRNASFAVDEVRSIAIETYRPAVEIACHVNPLTPNEARFSMRYMVASALINGSVRQQAFSPAQLTDPTVRRLMTCTQVTVSPELDAAFPGERSARVEVTLEGGERLVHVQRHRRGDPELPLSDEELNAKFMELVSPVVGAVSARNLLGQLWGLQDRPDVAGMGGA</sequence>
<dbReference type="Gene3D" id="1.10.4100.10">
    <property type="entry name" value="2-methylcitrate dehydratase PrpD"/>
    <property type="match status" value="1"/>
</dbReference>